<comment type="caution">
    <text evidence="3">The sequence shown here is derived from an EMBL/GenBank/DDBJ whole genome shotgun (WGS) entry which is preliminary data.</text>
</comment>
<evidence type="ECO:0000313" key="4">
    <source>
        <dbReference type="Proteomes" id="UP000299102"/>
    </source>
</evidence>
<reference evidence="3 4" key="1">
    <citation type="journal article" date="2019" name="Commun. Biol.">
        <title>The bagworm genome reveals a unique fibroin gene that provides high tensile strength.</title>
        <authorList>
            <person name="Kono N."/>
            <person name="Nakamura H."/>
            <person name="Ohtoshi R."/>
            <person name="Tomita M."/>
            <person name="Numata K."/>
            <person name="Arakawa K."/>
        </authorList>
    </citation>
    <scope>NUCLEOTIDE SEQUENCE [LARGE SCALE GENOMIC DNA]</scope>
</reference>
<protein>
    <submittedName>
        <fullName evidence="3">Uncharacterized protein</fullName>
    </submittedName>
</protein>
<feature type="region of interest" description="Disordered" evidence="2">
    <location>
        <begin position="291"/>
        <end position="330"/>
    </location>
</feature>
<dbReference type="Proteomes" id="UP000299102">
    <property type="component" value="Unassembled WGS sequence"/>
</dbReference>
<evidence type="ECO:0000256" key="1">
    <source>
        <dbReference type="SAM" id="Coils"/>
    </source>
</evidence>
<organism evidence="3 4">
    <name type="scientific">Eumeta variegata</name>
    <name type="common">Bagworm moth</name>
    <name type="synonym">Eumeta japonica</name>
    <dbReference type="NCBI Taxonomy" id="151549"/>
    <lineage>
        <taxon>Eukaryota</taxon>
        <taxon>Metazoa</taxon>
        <taxon>Ecdysozoa</taxon>
        <taxon>Arthropoda</taxon>
        <taxon>Hexapoda</taxon>
        <taxon>Insecta</taxon>
        <taxon>Pterygota</taxon>
        <taxon>Neoptera</taxon>
        <taxon>Endopterygota</taxon>
        <taxon>Lepidoptera</taxon>
        <taxon>Glossata</taxon>
        <taxon>Ditrysia</taxon>
        <taxon>Tineoidea</taxon>
        <taxon>Psychidae</taxon>
        <taxon>Oiketicinae</taxon>
        <taxon>Eumeta</taxon>
    </lineage>
</organism>
<gene>
    <name evidence="3" type="ORF">EVAR_80795_1</name>
</gene>
<feature type="coiled-coil region" evidence="1">
    <location>
        <begin position="130"/>
        <end position="164"/>
    </location>
</feature>
<dbReference type="EMBL" id="BGZK01000538">
    <property type="protein sequence ID" value="GBP49127.1"/>
    <property type="molecule type" value="Genomic_DNA"/>
</dbReference>
<dbReference type="OrthoDB" id="6769051at2759"/>
<keyword evidence="1" id="KW-0175">Coiled coil</keyword>
<feature type="compositionally biased region" description="Polar residues" evidence="2">
    <location>
        <begin position="321"/>
        <end position="330"/>
    </location>
</feature>
<dbReference type="AlphaFoldDB" id="A0A4C1WG79"/>
<name>A0A4C1WG79_EUMVA</name>
<dbReference type="STRING" id="151549.A0A4C1WG79"/>
<keyword evidence="4" id="KW-1185">Reference proteome</keyword>
<sequence length="330" mass="38203">MKTRVNSAPKVKIWTVLKVFQNYQMQNPIPVSIQIQNNHNKKAYCEPCWLFANRASKKIQNVWIEGYDDWKHIVDAIERHETSKIHLDSCLTYRQWRLHGTLDEEQESMIKKKIFLAPTSKALQSKATDLSNALKRLKICLEELERYRHEFVNLKMEANSVAEKWSITPEFSKTRQRKVKRHFDELCEDERLQDPEGFLTMLFLHRKASKWKMNMKSPIRIERRPMPSSGTYMYRLYNVTGLTDRAPSKEFATGPRRYSYATATKLFIGSAKCPSSLSRITLTPCIRLNKHEASRRARARAAPEGRPGGSDASAGCRRSAHSSAVSRPDN</sequence>
<evidence type="ECO:0000256" key="2">
    <source>
        <dbReference type="SAM" id="MobiDB-lite"/>
    </source>
</evidence>
<evidence type="ECO:0000313" key="3">
    <source>
        <dbReference type="EMBL" id="GBP49127.1"/>
    </source>
</evidence>
<accession>A0A4C1WG79</accession>
<proteinExistence type="predicted"/>